<dbReference type="AlphaFoldDB" id="A0A231HDD4"/>
<organism evidence="1 2">
    <name type="scientific">Nocardia cerradoensis</name>
    <dbReference type="NCBI Taxonomy" id="85688"/>
    <lineage>
        <taxon>Bacteria</taxon>
        <taxon>Bacillati</taxon>
        <taxon>Actinomycetota</taxon>
        <taxon>Actinomycetes</taxon>
        <taxon>Mycobacteriales</taxon>
        <taxon>Nocardiaceae</taxon>
        <taxon>Nocardia</taxon>
    </lineage>
</organism>
<name>A0A231HDD4_9NOCA</name>
<evidence type="ECO:0000313" key="2">
    <source>
        <dbReference type="Proteomes" id="UP000215506"/>
    </source>
</evidence>
<sequence length="213" mass="23545">MSYDHVLLPAGIATSPDAVETYLAAQQGRPQTDTVAAIAAEVNRRNDALPEEEAFLGVAAGGDGTGGALYIAARYDAIGHVRNLLFELATPRDYALYDPQLNWLIDPTGRIDVTVTHGGAGEFPYLTEQLAHRWITELGEPNPYLIVERADHVYIQTYRDEPGLYTLEYRDGGPDRHFAVQLEDGDQVAALVWDWTAGERGRLDALDWETVTF</sequence>
<dbReference type="EMBL" id="NGAF01000002">
    <property type="protein sequence ID" value="OXR46806.1"/>
    <property type="molecule type" value="Genomic_DNA"/>
</dbReference>
<evidence type="ECO:0000313" key="1">
    <source>
        <dbReference type="EMBL" id="OXR46806.1"/>
    </source>
</evidence>
<dbReference type="RefSeq" id="WP_039775478.1">
    <property type="nucleotide sequence ID" value="NZ_JAAXOR010000006.1"/>
</dbReference>
<proteinExistence type="predicted"/>
<gene>
    <name evidence="1" type="ORF">B7C42_01784</name>
</gene>
<comment type="caution">
    <text evidence="1">The sequence shown here is derived from an EMBL/GenBank/DDBJ whole genome shotgun (WGS) entry which is preliminary data.</text>
</comment>
<reference evidence="1 2" key="1">
    <citation type="submission" date="2017-07" db="EMBL/GenBank/DDBJ databases">
        <title>First draft Genome Sequence of Nocardia cerradoensis isolated from human infection.</title>
        <authorList>
            <person name="Carrasco G."/>
        </authorList>
    </citation>
    <scope>NUCLEOTIDE SEQUENCE [LARGE SCALE GENOMIC DNA]</scope>
    <source>
        <strain evidence="1 2">CNM20130759</strain>
    </source>
</reference>
<protein>
    <submittedName>
        <fullName evidence="1">Uncharacterized protein</fullName>
    </submittedName>
</protein>
<dbReference type="Proteomes" id="UP000215506">
    <property type="component" value="Unassembled WGS sequence"/>
</dbReference>
<accession>A0A231HDD4</accession>
<keyword evidence="2" id="KW-1185">Reference proteome</keyword>